<proteinExistence type="predicted"/>
<dbReference type="RefSeq" id="WP_066401343.1">
    <property type="nucleotide sequence ID" value="NZ_CP011390.1"/>
</dbReference>
<dbReference type="Proteomes" id="UP000077177">
    <property type="component" value="Chromosome"/>
</dbReference>
<dbReference type="EMBL" id="CP011390">
    <property type="protein sequence ID" value="ANE49268.1"/>
    <property type="molecule type" value="Genomic_DNA"/>
</dbReference>
<evidence type="ECO:0008006" key="4">
    <source>
        <dbReference type="Google" id="ProtNLM"/>
    </source>
</evidence>
<evidence type="ECO:0000256" key="1">
    <source>
        <dbReference type="SAM" id="SignalP"/>
    </source>
</evidence>
<organism evidence="2 3">
    <name type="scientific">Flavisolibacter tropicus</name>
    <dbReference type="NCBI Taxonomy" id="1492898"/>
    <lineage>
        <taxon>Bacteria</taxon>
        <taxon>Pseudomonadati</taxon>
        <taxon>Bacteroidota</taxon>
        <taxon>Chitinophagia</taxon>
        <taxon>Chitinophagales</taxon>
        <taxon>Chitinophagaceae</taxon>
        <taxon>Flavisolibacter</taxon>
    </lineage>
</organism>
<keyword evidence="1" id="KW-0732">Signal</keyword>
<dbReference type="KEGG" id="fla:SY85_00870"/>
<feature type="chain" id="PRO_5008000976" description="DUF4252 domain-containing protein" evidence="1">
    <location>
        <begin position="20"/>
        <end position="169"/>
    </location>
</feature>
<sequence>MKRILVLIICFGSFMTLCAQPAKGKKISENAGRKVLGLFPAQMNGQGTNSDKDKVFGPQRNIGVTVHRDYTKGSKKMTLTLINESPSLATVNKLIAQAGSSTNGKYQVVDVNGYKALIQSANSESNSLYLELLLPIKSSLLVLKGNDVTKDKLTNEARKINIAKIAENL</sequence>
<keyword evidence="3" id="KW-1185">Reference proteome</keyword>
<accession>A0A172TQH8</accession>
<dbReference type="AlphaFoldDB" id="A0A172TQH8"/>
<feature type="signal peptide" evidence="1">
    <location>
        <begin position="1"/>
        <end position="19"/>
    </location>
</feature>
<evidence type="ECO:0000313" key="3">
    <source>
        <dbReference type="Proteomes" id="UP000077177"/>
    </source>
</evidence>
<evidence type="ECO:0000313" key="2">
    <source>
        <dbReference type="EMBL" id="ANE49268.1"/>
    </source>
</evidence>
<reference evidence="2 3" key="2">
    <citation type="journal article" date="2016" name="Int. J. Syst. Evol. Microbiol.">
        <title>Flavisolibacter tropicus sp. nov., isolated from tropical soil.</title>
        <authorList>
            <person name="Lee J.J."/>
            <person name="Kang M.S."/>
            <person name="Kim G.S."/>
            <person name="Lee C.S."/>
            <person name="Lim S."/>
            <person name="Lee J."/>
            <person name="Roh S.H."/>
            <person name="Kang H."/>
            <person name="Ha J.M."/>
            <person name="Bae S."/>
            <person name="Jung H.Y."/>
            <person name="Kim M.K."/>
        </authorList>
    </citation>
    <scope>NUCLEOTIDE SEQUENCE [LARGE SCALE GENOMIC DNA]</scope>
    <source>
        <strain evidence="2 3">LCS9</strain>
    </source>
</reference>
<reference evidence="3" key="1">
    <citation type="submission" date="2015-01" db="EMBL/GenBank/DDBJ databases">
        <title>Flavisolibacter sp./LCS9/ whole genome sequencing.</title>
        <authorList>
            <person name="Kim M.K."/>
            <person name="Srinivasan S."/>
            <person name="Lee J.-J."/>
        </authorList>
    </citation>
    <scope>NUCLEOTIDE SEQUENCE [LARGE SCALE GENOMIC DNA]</scope>
    <source>
        <strain evidence="3">LCS9</strain>
    </source>
</reference>
<name>A0A172TQH8_9BACT</name>
<gene>
    <name evidence="2" type="ORF">SY85_00870</name>
</gene>
<protein>
    <recommendedName>
        <fullName evidence="4">DUF4252 domain-containing protein</fullName>
    </recommendedName>
</protein>